<keyword evidence="2" id="KW-1185">Reference proteome</keyword>
<protein>
    <submittedName>
        <fullName evidence="1">Uncharacterized protein</fullName>
    </submittedName>
</protein>
<sequence length="167" mass="18560">MPNPLAQDSDTSLGLPRETAIGVIRFVAAAADSVPIAGQVASNLLGLVETVEGMRSNKEGFKDIIRKASEILSFLGRRRPTVEETSFTLGYIEAMQTFADIVAEICTFAAGCRNRKWWIRLIRLRADADKVSQYGKRLDDALSLFKLELLHAQYLVSLEMLRAYTAH</sequence>
<reference evidence="1 2" key="1">
    <citation type="journal article" date="2019" name="Nat. Ecol. Evol.">
        <title>Megaphylogeny resolves global patterns of mushroom evolution.</title>
        <authorList>
            <person name="Varga T."/>
            <person name="Krizsan K."/>
            <person name="Foldi C."/>
            <person name="Dima B."/>
            <person name="Sanchez-Garcia M."/>
            <person name="Sanchez-Ramirez S."/>
            <person name="Szollosi G.J."/>
            <person name="Szarkandi J.G."/>
            <person name="Papp V."/>
            <person name="Albert L."/>
            <person name="Andreopoulos W."/>
            <person name="Angelini C."/>
            <person name="Antonin V."/>
            <person name="Barry K.W."/>
            <person name="Bougher N.L."/>
            <person name="Buchanan P."/>
            <person name="Buyck B."/>
            <person name="Bense V."/>
            <person name="Catcheside P."/>
            <person name="Chovatia M."/>
            <person name="Cooper J."/>
            <person name="Damon W."/>
            <person name="Desjardin D."/>
            <person name="Finy P."/>
            <person name="Geml J."/>
            <person name="Haridas S."/>
            <person name="Hughes K."/>
            <person name="Justo A."/>
            <person name="Karasinski D."/>
            <person name="Kautmanova I."/>
            <person name="Kiss B."/>
            <person name="Kocsube S."/>
            <person name="Kotiranta H."/>
            <person name="LaButti K.M."/>
            <person name="Lechner B.E."/>
            <person name="Liimatainen K."/>
            <person name="Lipzen A."/>
            <person name="Lukacs Z."/>
            <person name="Mihaltcheva S."/>
            <person name="Morgado L.N."/>
            <person name="Niskanen T."/>
            <person name="Noordeloos M.E."/>
            <person name="Ohm R.A."/>
            <person name="Ortiz-Santana B."/>
            <person name="Ovrebo C."/>
            <person name="Racz N."/>
            <person name="Riley R."/>
            <person name="Savchenko A."/>
            <person name="Shiryaev A."/>
            <person name="Soop K."/>
            <person name="Spirin V."/>
            <person name="Szebenyi C."/>
            <person name="Tomsovsky M."/>
            <person name="Tulloss R.E."/>
            <person name="Uehling J."/>
            <person name="Grigoriev I.V."/>
            <person name="Vagvolgyi C."/>
            <person name="Papp T."/>
            <person name="Martin F.M."/>
            <person name="Miettinen O."/>
            <person name="Hibbett D.S."/>
            <person name="Nagy L.G."/>
        </authorList>
    </citation>
    <scope>NUCLEOTIDE SEQUENCE [LARGE SCALE GENOMIC DNA]</scope>
    <source>
        <strain evidence="1 2">NL-1719</strain>
    </source>
</reference>
<evidence type="ECO:0000313" key="2">
    <source>
        <dbReference type="Proteomes" id="UP000308600"/>
    </source>
</evidence>
<proteinExistence type="predicted"/>
<gene>
    <name evidence="1" type="ORF">BDN72DRAFT_960015</name>
</gene>
<accession>A0ACD3AS53</accession>
<dbReference type="EMBL" id="ML208344">
    <property type="protein sequence ID" value="TFK68783.1"/>
    <property type="molecule type" value="Genomic_DNA"/>
</dbReference>
<evidence type="ECO:0000313" key="1">
    <source>
        <dbReference type="EMBL" id="TFK68783.1"/>
    </source>
</evidence>
<name>A0ACD3AS53_9AGAR</name>
<dbReference type="Proteomes" id="UP000308600">
    <property type="component" value="Unassembled WGS sequence"/>
</dbReference>
<organism evidence="1 2">
    <name type="scientific">Pluteus cervinus</name>
    <dbReference type="NCBI Taxonomy" id="181527"/>
    <lineage>
        <taxon>Eukaryota</taxon>
        <taxon>Fungi</taxon>
        <taxon>Dikarya</taxon>
        <taxon>Basidiomycota</taxon>
        <taxon>Agaricomycotina</taxon>
        <taxon>Agaricomycetes</taxon>
        <taxon>Agaricomycetidae</taxon>
        <taxon>Agaricales</taxon>
        <taxon>Pluteineae</taxon>
        <taxon>Pluteaceae</taxon>
        <taxon>Pluteus</taxon>
    </lineage>
</organism>